<comment type="caution">
    <text evidence="1">The sequence shown here is derived from an EMBL/GenBank/DDBJ whole genome shotgun (WGS) entry which is preliminary data.</text>
</comment>
<feature type="non-terminal residue" evidence="1">
    <location>
        <position position="1"/>
    </location>
</feature>
<dbReference type="EMBL" id="SGJD01026939">
    <property type="protein sequence ID" value="KAB0388435.1"/>
    <property type="molecule type" value="Genomic_DNA"/>
</dbReference>
<accession>A0A643BLC3</accession>
<organism evidence="1 2">
    <name type="scientific">Balaenoptera physalus</name>
    <name type="common">Fin whale</name>
    <name type="synonym">Balaena physalus</name>
    <dbReference type="NCBI Taxonomy" id="9770"/>
    <lineage>
        <taxon>Eukaryota</taxon>
        <taxon>Metazoa</taxon>
        <taxon>Chordata</taxon>
        <taxon>Craniata</taxon>
        <taxon>Vertebrata</taxon>
        <taxon>Euteleostomi</taxon>
        <taxon>Mammalia</taxon>
        <taxon>Eutheria</taxon>
        <taxon>Laurasiatheria</taxon>
        <taxon>Artiodactyla</taxon>
        <taxon>Whippomorpha</taxon>
        <taxon>Cetacea</taxon>
        <taxon>Mysticeti</taxon>
        <taxon>Balaenopteridae</taxon>
        <taxon>Balaenoptera</taxon>
    </lineage>
</organism>
<protein>
    <submittedName>
        <fullName evidence="1">Uncharacterized protein</fullName>
    </submittedName>
</protein>
<keyword evidence="2" id="KW-1185">Reference proteome</keyword>
<proteinExistence type="predicted"/>
<name>A0A643BLC3_BALPH</name>
<dbReference type="Proteomes" id="UP000437017">
    <property type="component" value="Unassembled WGS sequence"/>
</dbReference>
<sequence>VHSGSSGKPRFLPVDLDLNFLKKLPMEPIVLSVGRGRRPAWAALGFLVQAGPGYTVAEAEAEAKGGARTLTIRLPWPFCTEAWPRLALSQRGGFLL</sequence>
<evidence type="ECO:0000313" key="2">
    <source>
        <dbReference type="Proteomes" id="UP000437017"/>
    </source>
</evidence>
<gene>
    <name evidence="1" type="ORF">E2I00_001373</name>
</gene>
<evidence type="ECO:0000313" key="1">
    <source>
        <dbReference type="EMBL" id="KAB0388435.1"/>
    </source>
</evidence>
<dbReference type="AlphaFoldDB" id="A0A643BLC3"/>
<reference evidence="1 2" key="1">
    <citation type="journal article" date="2019" name="PLoS ONE">
        <title>Genomic analyses reveal an absence of contemporary introgressive admixture between fin whales and blue whales, despite known hybrids.</title>
        <authorList>
            <person name="Westbury M.V."/>
            <person name="Petersen B."/>
            <person name="Lorenzen E.D."/>
        </authorList>
    </citation>
    <scope>NUCLEOTIDE SEQUENCE [LARGE SCALE GENOMIC DNA]</scope>
    <source>
        <strain evidence="1">FinWhale-01</strain>
    </source>
</reference>